<name>A0A378MVW0_MANHA</name>
<dbReference type="PANTHER" id="PTHR43309">
    <property type="entry name" value="5-OXOPROLINASE SUBUNIT C"/>
    <property type="match status" value="1"/>
</dbReference>
<evidence type="ECO:0000259" key="4">
    <source>
        <dbReference type="Pfam" id="PF02626"/>
    </source>
</evidence>
<dbReference type="GO" id="GO:0016787">
    <property type="term" value="F:hydrolase activity"/>
    <property type="evidence" value="ECO:0007669"/>
    <property type="project" value="UniProtKB-KW"/>
</dbReference>
<dbReference type="InterPro" id="IPR029000">
    <property type="entry name" value="Cyclophilin-like_dom_sf"/>
</dbReference>
<organism evidence="5 6">
    <name type="scientific">Mannheimia haemolytica</name>
    <name type="common">Pasteurella haemolytica</name>
    <dbReference type="NCBI Taxonomy" id="75985"/>
    <lineage>
        <taxon>Bacteria</taxon>
        <taxon>Pseudomonadati</taxon>
        <taxon>Pseudomonadota</taxon>
        <taxon>Gammaproteobacteria</taxon>
        <taxon>Pasteurellales</taxon>
        <taxon>Pasteurellaceae</taxon>
        <taxon>Mannheimia</taxon>
    </lineage>
</organism>
<dbReference type="Proteomes" id="UP000254802">
    <property type="component" value="Unassembled WGS sequence"/>
</dbReference>
<keyword evidence="1" id="KW-0547">Nucleotide-binding</keyword>
<feature type="domain" description="Carboxyltransferase" evidence="4">
    <location>
        <begin position="1"/>
        <end position="48"/>
    </location>
</feature>
<dbReference type="Pfam" id="PF02626">
    <property type="entry name" value="CT_A_B"/>
    <property type="match status" value="1"/>
</dbReference>
<reference evidence="5 6" key="1">
    <citation type="submission" date="2018-06" db="EMBL/GenBank/DDBJ databases">
        <authorList>
            <consortium name="Pathogen Informatics"/>
            <person name="Doyle S."/>
        </authorList>
    </citation>
    <scope>NUCLEOTIDE SEQUENCE [LARGE SCALE GENOMIC DNA]</scope>
    <source>
        <strain evidence="5 6">NCTC10638</strain>
    </source>
</reference>
<proteinExistence type="predicted"/>
<evidence type="ECO:0000256" key="3">
    <source>
        <dbReference type="ARBA" id="ARBA00022840"/>
    </source>
</evidence>
<gene>
    <name evidence="5" type="ORF">NCTC10638_01555</name>
</gene>
<sequence length="77" mass="8664">MQVPPDGQPIVLMADAQTTGGYPKIACIIQADLGGWHKNPFGSTVQFEQVSREQAVEIYQKDQNYLETIRRKANESR</sequence>
<accession>A0A378MVW0</accession>
<protein>
    <submittedName>
        <fullName evidence="5">Allophanate hydrolase subunit 2</fullName>
    </submittedName>
</protein>
<dbReference type="Gene3D" id="2.40.100.10">
    <property type="entry name" value="Cyclophilin-like"/>
    <property type="match status" value="1"/>
</dbReference>
<dbReference type="InterPro" id="IPR003778">
    <property type="entry name" value="CT_A_B"/>
</dbReference>
<evidence type="ECO:0000313" key="5">
    <source>
        <dbReference type="EMBL" id="STY60361.1"/>
    </source>
</evidence>
<keyword evidence="3" id="KW-0067">ATP-binding</keyword>
<evidence type="ECO:0000313" key="6">
    <source>
        <dbReference type="Proteomes" id="UP000254802"/>
    </source>
</evidence>
<dbReference type="AlphaFoldDB" id="A0A378MVW0"/>
<dbReference type="PANTHER" id="PTHR43309:SF3">
    <property type="entry name" value="5-OXOPROLINASE SUBUNIT C"/>
    <property type="match status" value="1"/>
</dbReference>
<evidence type="ECO:0000256" key="1">
    <source>
        <dbReference type="ARBA" id="ARBA00022741"/>
    </source>
</evidence>
<evidence type="ECO:0000256" key="2">
    <source>
        <dbReference type="ARBA" id="ARBA00022801"/>
    </source>
</evidence>
<dbReference type="EMBL" id="UGPN01000002">
    <property type="protein sequence ID" value="STY60361.1"/>
    <property type="molecule type" value="Genomic_DNA"/>
</dbReference>
<dbReference type="GO" id="GO:0005524">
    <property type="term" value="F:ATP binding"/>
    <property type="evidence" value="ECO:0007669"/>
    <property type="project" value="UniProtKB-KW"/>
</dbReference>
<keyword evidence="2 5" id="KW-0378">Hydrolase</keyword>
<dbReference type="InterPro" id="IPR052708">
    <property type="entry name" value="PxpC"/>
</dbReference>